<dbReference type="KEGG" id="zju:107423790"/>
<dbReference type="GO" id="GO:0009535">
    <property type="term" value="C:chloroplast thylakoid membrane"/>
    <property type="evidence" value="ECO:0007669"/>
    <property type="project" value="TreeGrafter"/>
</dbReference>
<feature type="compositionally biased region" description="Low complexity" evidence="3">
    <location>
        <begin position="10"/>
        <end position="22"/>
    </location>
</feature>
<dbReference type="InterPro" id="IPR035979">
    <property type="entry name" value="RBD_domain_sf"/>
</dbReference>
<feature type="domain" description="RRM" evidence="4">
    <location>
        <begin position="226"/>
        <end position="303"/>
    </location>
</feature>
<dbReference type="FunCoup" id="A0A6P4AJT4">
    <property type="interactions" value="1413"/>
</dbReference>
<keyword evidence="1 2" id="KW-0694">RNA-binding</keyword>
<evidence type="ECO:0000313" key="6">
    <source>
        <dbReference type="RefSeq" id="XP_015888904.2"/>
    </source>
</evidence>
<organism evidence="5 6">
    <name type="scientific">Ziziphus jujuba</name>
    <name type="common">Chinese jujube</name>
    <name type="synonym">Ziziphus sativa</name>
    <dbReference type="NCBI Taxonomy" id="326968"/>
    <lineage>
        <taxon>Eukaryota</taxon>
        <taxon>Viridiplantae</taxon>
        <taxon>Streptophyta</taxon>
        <taxon>Embryophyta</taxon>
        <taxon>Tracheophyta</taxon>
        <taxon>Spermatophyta</taxon>
        <taxon>Magnoliopsida</taxon>
        <taxon>eudicotyledons</taxon>
        <taxon>Gunneridae</taxon>
        <taxon>Pentapetalae</taxon>
        <taxon>rosids</taxon>
        <taxon>fabids</taxon>
        <taxon>Rosales</taxon>
        <taxon>Rhamnaceae</taxon>
        <taxon>Paliureae</taxon>
        <taxon>Ziziphus</taxon>
    </lineage>
</organism>
<dbReference type="InParanoid" id="A0A6P4AJT4"/>
<dbReference type="GO" id="GO:1901259">
    <property type="term" value="P:chloroplast rRNA processing"/>
    <property type="evidence" value="ECO:0007669"/>
    <property type="project" value="TreeGrafter"/>
</dbReference>
<dbReference type="PROSITE" id="PS50102">
    <property type="entry name" value="RRM"/>
    <property type="match status" value="2"/>
</dbReference>
<dbReference type="GO" id="GO:0003729">
    <property type="term" value="F:mRNA binding"/>
    <property type="evidence" value="ECO:0007669"/>
    <property type="project" value="TreeGrafter"/>
</dbReference>
<name>A0A6P4AJT4_ZIZJJ</name>
<proteinExistence type="predicted"/>
<dbReference type="PANTHER" id="PTHR48025">
    <property type="entry name" value="OS02G0815200 PROTEIN"/>
    <property type="match status" value="1"/>
</dbReference>
<dbReference type="PANTHER" id="PTHR48025:SF7">
    <property type="entry name" value="RNA-BINDING (RRM_RBD_RNP MOTIFS) FAMILY PROTEIN"/>
    <property type="match status" value="1"/>
</dbReference>
<dbReference type="InterPro" id="IPR012677">
    <property type="entry name" value="Nucleotide-bd_a/b_plait_sf"/>
</dbReference>
<dbReference type="InterPro" id="IPR000504">
    <property type="entry name" value="RRM_dom"/>
</dbReference>
<sequence>MAAAFLTIKPSPSSSSSSSSSSSASFIVTRSTKATSPAAPKRRHVSCHFPLLRRHRSIQLRYLQQYRAAAAANFTALAVVDGEAAVAEKDGVNDYLYHFESNNRENDDVPDSQLTNPSNARPCELYVCNLPRSCDIPELTDMFKSFGNVLSVEISRNPQTGLSRGSGYVTLDSITASKAAIAALDASDVGGREMRVRFSAHMNPKRRTSEIFSPTPMKSLIYESPYKLYVGNLAWNVQPQDLRNLFSQFGTVTSARVLHDRKAGKNRTYGFLSFSSAAERDSAKSLNGTVFSRRTIVVRDGIEKE</sequence>
<dbReference type="Pfam" id="PF00076">
    <property type="entry name" value="RRM_1"/>
    <property type="match status" value="2"/>
</dbReference>
<reference evidence="6" key="1">
    <citation type="submission" date="2025-08" db="UniProtKB">
        <authorList>
            <consortium name="RefSeq"/>
        </authorList>
    </citation>
    <scope>IDENTIFICATION</scope>
    <source>
        <tissue evidence="6">Seedling</tissue>
    </source>
</reference>
<evidence type="ECO:0000313" key="5">
    <source>
        <dbReference type="Proteomes" id="UP001652623"/>
    </source>
</evidence>
<dbReference type="SMART" id="SM00360">
    <property type="entry name" value="RRM"/>
    <property type="match status" value="2"/>
</dbReference>
<feature type="region of interest" description="Disordered" evidence="3">
    <location>
        <begin position="1"/>
        <end position="22"/>
    </location>
</feature>
<dbReference type="RefSeq" id="XP_015888904.2">
    <property type="nucleotide sequence ID" value="XM_016033418.3"/>
</dbReference>
<feature type="domain" description="RRM" evidence="4">
    <location>
        <begin position="123"/>
        <end position="201"/>
    </location>
</feature>
<dbReference type="SUPFAM" id="SSF54928">
    <property type="entry name" value="RNA-binding domain, RBD"/>
    <property type="match status" value="2"/>
</dbReference>
<evidence type="ECO:0000259" key="4">
    <source>
        <dbReference type="PROSITE" id="PS50102"/>
    </source>
</evidence>
<accession>A0A6P4AJT4</accession>
<dbReference type="Gene3D" id="3.30.70.330">
    <property type="match status" value="2"/>
</dbReference>
<dbReference type="InterPro" id="IPR050502">
    <property type="entry name" value="Euk_RNA-bind_prot"/>
</dbReference>
<keyword evidence="5" id="KW-1185">Reference proteome</keyword>
<protein>
    <submittedName>
        <fullName evidence="6">RNA-binding protein CP29B, chloroplastic</fullName>
    </submittedName>
</protein>
<gene>
    <name evidence="6" type="primary">LOC107423790</name>
</gene>
<evidence type="ECO:0000256" key="3">
    <source>
        <dbReference type="SAM" id="MobiDB-lite"/>
    </source>
</evidence>
<dbReference type="GeneID" id="107423790"/>
<dbReference type="AlphaFoldDB" id="A0A6P4AJT4"/>
<dbReference type="Proteomes" id="UP001652623">
    <property type="component" value="Chromosome 7"/>
</dbReference>
<evidence type="ECO:0000256" key="1">
    <source>
        <dbReference type="ARBA" id="ARBA00022884"/>
    </source>
</evidence>
<evidence type="ECO:0000256" key="2">
    <source>
        <dbReference type="PROSITE-ProRule" id="PRU00176"/>
    </source>
</evidence>